<proteinExistence type="predicted"/>
<evidence type="ECO:0000313" key="1">
    <source>
        <dbReference type="EMBL" id="SVE63086.1"/>
    </source>
</evidence>
<accession>A0A383F1T5</accession>
<reference evidence="1" key="1">
    <citation type="submission" date="2018-05" db="EMBL/GenBank/DDBJ databases">
        <authorList>
            <person name="Lanie J.A."/>
            <person name="Ng W.-L."/>
            <person name="Kazmierczak K.M."/>
            <person name="Andrzejewski T.M."/>
            <person name="Davidsen T.M."/>
            <person name="Wayne K.J."/>
            <person name="Tettelin H."/>
            <person name="Glass J.I."/>
            <person name="Rusch D."/>
            <person name="Podicherti R."/>
            <person name="Tsui H.-C.T."/>
            <person name="Winkler M.E."/>
        </authorList>
    </citation>
    <scope>NUCLEOTIDE SEQUENCE</scope>
</reference>
<sequence length="94" mass="10943">LTWDIKPNLEQEYFDFVVREFVPGITQLGIKPTDAWYTLYGDCSQILTAGVSETKEKIQEILSSDEWENLETQLLDFVDNFEHKVVNARQGFQL</sequence>
<feature type="non-terminal residue" evidence="1">
    <location>
        <position position="1"/>
    </location>
</feature>
<evidence type="ECO:0008006" key="2">
    <source>
        <dbReference type="Google" id="ProtNLM"/>
    </source>
</evidence>
<name>A0A383F1T5_9ZZZZ</name>
<protein>
    <recommendedName>
        <fullName evidence="2">NIPSNAP domain-containing protein</fullName>
    </recommendedName>
</protein>
<gene>
    <name evidence="1" type="ORF">METZ01_LOCUS515940</name>
</gene>
<organism evidence="1">
    <name type="scientific">marine metagenome</name>
    <dbReference type="NCBI Taxonomy" id="408172"/>
    <lineage>
        <taxon>unclassified sequences</taxon>
        <taxon>metagenomes</taxon>
        <taxon>ecological metagenomes</taxon>
    </lineage>
</organism>
<dbReference type="AlphaFoldDB" id="A0A383F1T5"/>
<dbReference type="EMBL" id="UINC01230806">
    <property type="protein sequence ID" value="SVE63086.1"/>
    <property type="molecule type" value="Genomic_DNA"/>
</dbReference>